<dbReference type="Pfam" id="PF08240">
    <property type="entry name" value="ADH_N"/>
    <property type="match status" value="1"/>
</dbReference>
<evidence type="ECO:0000313" key="7">
    <source>
        <dbReference type="EMBL" id="QHT66228.1"/>
    </source>
</evidence>
<evidence type="ECO:0000256" key="1">
    <source>
        <dbReference type="ARBA" id="ARBA00001947"/>
    </source>
</evidence>
<dbReference type="InterPro" id="IPR036291">
    <property type="entry name" value="NAD(P)-bd_dom_sf"/>
</dbReference>
<sequence>MKITAYAIKNKGGKAQPFSYERNLVANEVLVRITHCGMAKGDIQGIEDEWGDTTFPLVPGHEIVGLIEETGRQVTTLEKGDRVGIGYQQEACFTCTYCREGNEQFCPDQKVIAVDCYGGLAEYIIVDSRFAFKLPSILDPAKSVPLLSSGLTVYTGIIRANLKKNSIVAVSGVGGLGELATQFLDKMGHKVFAFSHSPQKKELIHQLGARYIDSSTLDSQAELHRKFDFILSTVNANFQLDTYLKMLKPQGKLCLVAQTPDKLSMSAGLLYDYAQRTIYGNYTGSRQAMMDMLAFAAEHAIESRVEVIPFSQMNEAIERVKGGKVAMRVVLEQEK</sequence>
<dbReference type="InterPro" id="IPR013154">
    <property type="entry name" value="ADH-like_N"/>
</dbReference>
<feature type="domain" description="Enoyl reductase (ER)" evidence="6">
    <location>
        <begin position="12"/>
        <end position="331"/>
    </location>
</feature>
<comment type="similarity">
    <text evidence="5">Belongs to the zinc-containing alcohol dehydrogenase family.</text>
</comment>
<dbReference type="Pfam" id="PF00107">
    <property type="entry name" value="ADH_zinc_N"/>
    <property type="match status" value="1"/>
</dbReference>
<gene>
    <name evidence="7" type="ORF">GXP67_05910</name>
</gene>
<evidence type="ECO:0000256" key="4">
    <source>
        <dbReference type="ARBA" id="ARBA00023002"/>
    </source>
</evidence>
<dbReference type="InterPro" id="IPR002328">
    <property type="entry name" value="ADH_Zn_CS"/>
</dbReference>
<organism evidence="7 8">
    <name type="scientific">Rhodocytophaga rosea</name>
    <dbReference type="NCBI Taxonomy" id="2704465"/>
    <lineage>
        <taxon>Bacteria</taxon>
        <taxon>Pseudomonadati</taxon>
        <taxon>Bacteroidota</taxon>
        <taxon>Cytophagia</taxon>
        <taxon>Cytophagales</taxon>
        <taxon>Rhodocytophagaceae</taxon>
        <taxon>Rhodocytophaga</taxon>
    </lineage>
</organism>
<evidence type="ECO:0000256" key="3">
    <source>
        <dbReference type="ARBA" id="ARBA00022833"/>
    </source>
</evidence>
<dbReference type="AlphaFoldDB" id="A0A6C0GE56"/>
<dbReference type="SUPFAM" id="SSF50129">
    <property type="entry name" value="GroES-like"/>
    <property type="match status" value="1"/>
</dbReference>
<dbReference type="PROSITE" id="PS00059">
    <property type="entry name" value="ADH_ZINC"/>
    <property type="match status" value="1"/>
</dbReference>
<dbReference type="InterPro" id="IPR020843">
    <property type="entry name" value="ER"/>
</dbReference>
<evidence type="ECO:0000256" key="2">
    <source>
        <dbReference type="ARBA" id="ARBA00022723"/>
    </source>
</evidence>
<dbReference type="PANTHER" id="PTHR42683">
    <property type="entry name" value="ALDEHYDE REDUCTASE"/>
    <property type="match status" value="1"/>
</dbReference>
<dbReference type="CDD" id="cd05283">
    <property type="entry name" value="CAD1"/>
    <property type="match status" value="1"/>
</dbReference>
<dbReference type="RefSeq" id="WP_162442292.1">
    <property type="nucleotide sequence ID" value="NZ_CP048222.1"/>
</dbReference>
<dbReference type="GO" id="GO:0008106">
    <property type="term" value="F:alcohol dehydrogenase (NADP+) activity"/>
    <property type="evidence" value="ECO:0007669"/>
    <property type="project" value="UniProtKB-ARBA"/>
</dbReference>
<dbReference type="InterPro" id="IPR011032">
    <property type="entry name" value="GroES-like_sf"/>
</dbReference>
<keyword evidence="2 5" id="KW-0479">Metal-binding</keyword>
<dbReference type="SMART" id="SM00829">
    <property type="entry name" value="PKS_ER"/>
    <property type="match status" value="1"/>
</dbReference>
<name>A0A6C0GE56_9BACT</name>
<dbReference type="InterPro" id="IPR013149">
    <property type="entry name" value="ADH-like_C"/>
</dbReference>
<dbReference type="Gene3D" id="3.90.180.10">
    <property type="entry name" value="Medium-chain alcohol dehydrogenases, catalytic domain"/>
    <property type="match status" value="1"/>
</dbReference>
<keyword evidence="8" id="KW-1185">Reference proteome</keyword>
<dbReference type="Proteomes" id="UP000480178">
    <property type="component" value="Chromosome"/>
</dbReference>
<proteinExistence type="inferred from homology"/>
<keyword evidence="3 5" id="KW-0862">Zinc</keyword>
<comment type="cofactor">
    <cofactor evidence="1 5">
        <name>Zn(2+)</name>
        <dbReference type="ChEBI" id="CHEBI:29105"/>
    </cofactor>
</comment>
<keyword evidence="4" id="KW-0560">Oxidoreductase</keyword>
<evidence type="ECO:0000259" key="6">
    <source>
        <dbReference type="SMART" id="SM00829"/>
    </source>
</evidence>
<evidence type="ECO:0000313" key="8">
    <source>
        <dbReference type="Proteomes" id="UP000480178"/>
    </source>
</evidence>
<dbReference type="EMBL" id="CP048222">
    <property type="protein sequence ID" value="QHT66228.1"/>
    <property type="molecule type" value="Genomic_DNA"/>
</dbReference>
<protein>
    <submittedName>
        <fullName evidence="7">NAD(P)-dependent alcohol dehydrogenase</fullName>
    </submittedName>
</protein>
<dbReference type="Gene3D" id="3.40.50.720">
    <property type="entry name" value="NAD(P)-binding Rossmann-like Domain"/>
    <property type="match status" value="1"/>
</dbReference>
<reference evidence="7 8" key="1">
    <citation type="submission" date="2020-01" db="EMBL/GenBank/DDBJ databases">
        <authorList>
            <person name="Kim M.K."/>
        </authorList>
    </citation>
    <scope>NUCLEOTIDE SEQUENCE [LARGE SCALE GENOMIC DNA]</scope>
    <source>
        <strain evidence="7 8">172606-1</strain>
    </source>
</reference>
<evidence type="ECO:0000256" key="5">
    <source>
        <dbReference type="RuleBase" id="RU361277"/>
    </source>
</evidence>
<dbReference type="KEGG" id="rhoz:GXP67_05910"/>
<dbReference type="InterPro" id="IPR047109">
    <property type="entry name" value="CAD-like"/>
</dbReference>
<dbReference type="SUPFAM" id="SSF51735">
    <property type="entry name" value="NAD(P)-binding Rossmann-fold domains"/>
    <property type="match status" value="1"/>
</dbReference>
<dbReference type="FunFam" id="3.40.50.720:FF:000022">
    <property type="entry name" value="Cinnamyl alcohol dehydrogenase"/>
    <property type="match status" value="1"/>
</dbReference>
<dbReference type="GO" id="GO:0008270">
    <property type="term" value="F:zinc ion binding"/>
    <property type="evidence" value="ECO:0007669"/>
    <property type="project" value="InterPro"/>
</dbReference>
<accession>A0A6C0GE56</accession>